<dbReference type="InterPro" id="IPR058379">
    <property type="entry name" value="DUF8066"/>
</dbReference>
<evidence type="ECO:0000256" key="1">
    <source>
        <dbReference type="SAM" id="Phobius"/>
    </source>
</evidence>
<keyword evidence="1" id="KW-0812">Transmembrane</keyword>
<feature type="transmembrane region" description="Helical" evidence="1">
    <location>
        <begin position="5"/>
        <end position="24"/>
    </location>
</feature>
<dbReference type="AlphaFoldDB" id="A0ABD5NCD7"/>
<dbReference type="EMBL" id="JBHRWN010000002">
    <property type="protein sequence ID" value="MFC3476958.1"/>
    <property type="molecule type" value="Genomic_DNA"/>
</dbReference>
<protein>
    <submittedName>
        <fullName evidence="2">Uncharacterized protein</fullName>
    </submittedName>
</protein>
<accession>A0ABD5NCD7</accession>
<proteinExistence type="predicted"/>
<feature type="transmembrane region" description="Helical" evidence="1">
    <location>
        <begin position="30"/>
        <end position="49"/>
    </location>
</feature>
<sequence>MDSEYIAKAIIAAALVASLAYSLLVLHQPLLFLGPALAVAFFYLFWRLVRGVERIATALEEQD</sequence>
<dbReference type="Proteomes" id="UP001595660">
    <property type="component" value="Unassembled WGS sequence"/>
</dbReference>
<organism evidence="2 3">
    <name type="scientific">Halobacterium litoreum</name>
    <dbReference type="NCBI Taxonomy" id="2039234"/>
    <lineage>
        <taxon>Archaea</taxon>
        <taxon>Methanobacteriati</taxon>
        <taxon>Methanobacteriota</taxon>
        <taxon>Stenosarchaea group</taxon>
        <taxon>Halobacteria</taxon>
        <taxon>Halobacteriales</taxon>
        <taxon>Halobacteriaceae</taxon>
        <taxon>Halobacterium</taxon>
    </lineage>
</organism>
<evidence type="ECO:0000313" key="3">
    <source>
        <dbReference type="Proteomes" id="UP001595660"/>
    </source>
</evidence>
<evidence type="ECO:0000313" key="2">
    <source>
        <dbReference type="EMBL" id="MFC3476958.1"/>
    </source>
</evidence>
<comment type="caution">
    <text evidence="2">The sequence shown here is derived from an EMBL/GenBank/DDBJ whole genome shotgun (WGS) entry which is preliminary data.</text>
</comment>
<dbReference type="GeneID" id="69117121"/>
<gene>
    <name evidence="2" type="ORF">ACFOKC_04395</name>
</gene>
<keyword evidence="3" id="KW-1185">Reference proteome</keyword>
<reference evidence="2 3" key="1">
    <citation type="journal article" date="2019" name="Int. J. Syst. Evol. Microbiol.">
        <title>The Global Catalogue of Microorganisms (GCM) 10K type strain sequencing project: providing services to taxonomists for standard genome sequencing and annotation.</title>
        <authorList>
            <consortium name="The Broad Institute Genomics Platform"/>
            <consortium name="The Broad Institute Genome Sequencing Center for Infectious Disease"/>
            <person name="Wu L."/>
            <person name="Ma J."/>
        </authorList>
    </citation>
    <scope>NUCLEOTIDE SEQUENCE [LARGE SCALE GENOMIC DNA]</scope>
    <source>
        <strain evidence="2 3">CGMCC 1.12562</strain>
    </source>
</reference>
<name>A0ABD5NCD7_9EURY</name>
<keyword evidence="1" id="KW-0472">Membrane</keyword>
<dbReference type="RefSeq" id="WP_232571905.1">
    <property type="nucleotide sequence ID" value="NZ_CP089466.1"/>
</dbReference>
<dbReference type="Pfam" id="PF26262">
    <property type="entry name" value="DUF8066"/>
    <property type="match status" value="1"/>
</dbReference>
<keyword evidence="1" id="KW-1133">Transmembrane helix</keyword>